<dbReference type="RefSeq" id="WP_078816691.1">
    <property type="nucleotide sequence ID" value="NZ_FUYJ01000001.1"/>
</dbReference>
<evidence type="ECO:0000256" key="1">
    <source>
        <dbReference type="SAM" id="Phobius"/>
    </source>
</evidence>
<dbReference type="Proteomes" id="UP000190042">
    <property type="component" value="Unassembled WGS sequence"/>
</dbReference>
<evidence type="ECO:0000313" key="3">
    <source>
        <dbReference type="Proteomes" id="UP000190042"/>
    </source>
</evidence>
<name>A0A1T4XKA7_9BACL</name>
<feature type="transmembrane region" description="Helical" evidence="1">
    <location>
        <begin position="32"/>
        <end position="49"/>
    </location>
</feature>
<evidence type="ECO:0000313" key="2">
    <source>
        <dbReference type="EMBL" id="SKA89916.1"/>
    </source>
</evidence>
<dbReference type="AlphaFoldDB" id="A0A1T4XKA7"/>
<feature type="transmembrane region" description="Helical" evidence="1">
    <location>
        <begin position="6"/>
        <end position="25"/>
    </location>
</feature>
<proteinExistence type="predicted"/>
<keyword evidence="1" id="KW-1133">Transmembrane helix</keyword>
<keyword evidence="3" id="KW-1185">Reference proteome</keyword>
<accession>A0A1T4XKA7</accession>
<feature type="transmembrane region" description="Helical" evidence="1">
    <location>
        <begin position="55"/>
        <end position="74"/>
    </location>
</feature>
<keyword evidence="1" id="KW-0472">Membrane</keyword>
<protein>
    <submittedName>
        <fullName evidence="2">Uncharacterized protein</fullName>
    </submittedName>
</protein>
<gene>
    <name evidence="2" type="ORF">SAMN04244570_0902</name>
</gene>
<dbReference type="EMBL" id="FUYJ01000001">
    <property type="protein sequence ID" value="SKA89916.1"/>
    <property type="molecule type" value="Genomic_DNA"/>
</dbReference>
<sequence>MGILVPIGIGFGSNLIIYLIVLGILKDKKRATSSTVMSTILLIVASFIIGRWLGMGLLVISFGMLIAAFFFRLINSLTDSENNAKKS</sequence>
<organism evidence="2 3">
    <name type="scientific">Sporosarcina newyorkensis</name>
    <dbReference type="NCBI Taxonomy" id="759851"/>
    <lineage>
        <taxon>Bacteria</taxon>
        <taxon>Bacillati</taxon>
        <taxon>Bacillota</taxon>
        <taxon>Bacilli</taxon>
        <taxon>Bacillales</taxon>
        <taxon>Caryophanaceae</taxon>
        <taxon>Sporosarcina</taxon>
    </lineage>
</organism>
<keyword evidence="1" id="KW-0812">Transmembrane</keyword>
<reference evidence="3" key="1">
    <citation type="submission" date="2017-02" db="EMBL/GenBank/DDBJ databases">
        <authorList>
            <person name="Varghese N."/>
            <person name="Submissions S."/>
        </authorList>
    </citation>
    <scope>NUCLEOTIDE SEQUENCE [LARGE SCALE GENOMIC DNA]</scope>
    <source>
        <strain evidence="3">DSM 23966</strain>
    </source>
</reference>